<sequence length="217" mass="25304">MADGSSIDKIYHPYVQALEQEIEYRSRYQKDSNDNLDGQQRHLLGFGRSFSDRVFGEIYLEGSNDSGESFSIDVIEVEAKIQLTEQGEYDSDWGILFELEREKSDNNWEASSTLIALHEWTDWIVTTNFGLIYEWGSRIDNEWETSFSTQFRYRYKQTLEPSIEIYFSEDSKGIGPVLSGTFRLGGRRKLMWESGLILGVNSNTPDESWKFNIEYEF</sequence>
<reference evidence="1 2" key="1">
    <citation type="journal article" date="2010" name="J. Bacteriol.">
        <title>Genome sequence of the oligotrophic marine Gammaproteobacterium HTCC2143, isolated from the Oregon Coast.</title>
        <authorList>
            <person name="Oh H.M."/>
            <person name="Kang I."/>
            <person name="Ferriera S."/>
            <person name="Giovannoni S.J."/>
            <person name="Cho J.C."/>
        </authorList>
    </citation>
    <scope>NUCLEOTIDE SEQUENCE [LARGE SCALE GENOMIC DNA]</scope>
    <source>
        <strain evidence="1 2">HTCC2143</strain>
    </source>
</reference>
<comment type="caution">
    <text evidence="1">The sequence shown here is derived from an EMBL/GenBank/DDBJ whole genome shotgun (WGS) entry which is preliminary data.</text>
</comment>
<evidence type="ECO:0000313" key="1">
    <source>
        <dbReference type="EMBL" id="EAW31775.1"/>
    </source>
</evidence>
<protein>
    <submittedName>
        <fullName evidence="1">Uncharacterized protein</fullName>
    </submittedName>
</protein>
<name>A0YB45_9GAMM</name>
<dbReference type="EMBL" id="AAVT01000002">
    <property type="protein sequence ID" value="EAW31775.1"/>
    <property type="molecule type" value="Genomic_DNA"/>
</dbReference>
<proteinExistence type="predicted"/>
<dbReference type="STRING" id="247633.GP2143_04975"/>
<accession>A0YB45</accession>
<evidence type="ECO:0000313" key="2">
    <source>
        <dbReference type="Proteomes" id="UP000004931"/>
    </source>
</evidence>
<organism evidence="1 2">
    <name type="scientific">marine gamma proteobacterium HTCC2143</name>
    <dbReference type="NCBI Taxonomy" id="247633"/>
    <lineage>
        <taxon>Bacteria</taxon>
        <taxon>Pseudomonadati</taxon>
        <taxon>Pseudomonadota</taxon>
        <taxon>Gammaproteobacteria</taxon>
        <taxon>Cellvibrionales</taxon>
        <taxon>Spongiibacteraceae</taxon>
        <taxon>BD1-7 clade</taxon>
    </lineage>
</organism>
<gene>
    <name evidence="1" type="ORF">GP2143_04975</name>
</gene>
<dbReference type="AlphaFoldDB" id="A0YB45"/>
<dbReference type="eggNOG" id="ENOG502ZA0D">
    <property type="taxonomic scope" value="Bacteria"/>
</dbReference>
<keyword evidence="2" id="KW-1185">Reference proteome</keyword>
<dbReference type="Proteomes" id="UP000004931">
    <property type="component" value="Unassembled WGS sequence"/>
</dbReference>